<gene>
    <name evidence="8" type="ORF">SAMN05216212_2097</name>
</gene>
<dbReference type="Pfam" id="PF04632">
    <property type="entry name" value="FUSC"/>
    <property type="match status" value="1"/>
</dbReference>
<protein>
    <submittedName>
        <fullName evidence="8">Uncharacterized membrane protein YccC</fullName>
    </submittedName>
</protein>
<proteinExistence type="predicted"/>
<organism evidence="8 9">
    <name type="scientific">Microbulbifer yueqingensis</name>
    <dbReference type="NCBI Taxonomy" id="658219"/>
    <lineage>
        <taxon>Bacteria</taxon>
        <taxon>Pseudomonadati</taxon>
        <taxon>Pseudomonadota</taxon>
        <taxon>Gammaproteobacteria</taxon>
        <taxon>Cellvibrionales</taxon>
        <taxon>Microbulbiferaceae</taxon>
        <taxon>Microbulbifer</taxon>
    </lineage>
</organism>
<evidence type="ECO:0000256" key="1">
    <source>
        <dbReference type="ARBA" id="ARBA00004651"/>
    </source>
</evidence>
<sequence>MVLKLPRLSVATRESIKTALAVVSVYGVTLSLDWGKATWAGLAVAVVSQSSLGMSLNKAALRMLGTLMAVVAALVILAHFPQDRWLFMAALSSWLGVCTYLSLGAKDSYFWQVGGWGSVIICVNAATSQSGAFEIAMLRAQQTGLGILVYSLVALLIWPRNSSGDLREAFERLHSAQLALFQECRAVLAGAGRTTALVNARSALVHAQSAVSPLLDAALADSQLVRERRREWQQLLVSSTELTGLLERLSESLYQVDDMLLRELLPGIDSYCSGVERRLQALTGPLAEAQPGEPQEHGKIAVEAARIPDSRLLDSAVVAVLRRLLQRVSEQVDSVALAACAISNEAKSRDSKFPAVADTGAASRMLGNLMPDPDRLGGVARVIFTIWLAYLGYLYVDGLPAGPLILSLAASLSIALAAMPFVAPRKIFLPVFVAILCSGAVYLLVLPHLSTFWSLGPLIFGVTFAICLLFSGPRRAAGRSIALAFFVSVLGISNSQVYSFSAVANMLVVVTLLLILLSFAAYIPFSPRPERMFQRQLGEFMCSCAWLLTGRPTGWRSRYHRNLVARIPARLSLLAGVIERRYLPADSEANLRAVVAWCEALAARINALVEARLHAGDVAGKNATGAALENWQGAAADALERLAAVTRKGERPAPANSGAGERAQLREIENLLRQYHDASGTPASSKPDGRQLEGALLLLGVSRSVSELLASLTEQLSGIDWRKWSEPRFF</sequence>
<keyword evidence="5 7" id="KW-1133">Transmembrane helix</keyword>
<dbReference type="AlphaFoldDB" id="A0A1G9AQU1"/>
<feature type="transmembrane region" description="Helical" evidence="7">
    <location>
        <begin position="482"/>
        <end position="500"/>
    </location>
</feature>
<evidence type="ECO:0000313" key="8">
    <source>
        <dbReference type="EMBL" id="SDK28970.1"/>
    </source>
</evidence>
<evidence type="ECO:0000256" key="2">
    <source>
        <dbReference type="ARBA" id="ARBA00022448"/>
    </source>
</evidence>
<dbReference type="GO" id="GO:0022857">
    <property type="term" value="F:transmembrane transporter activity"/>
    <property type="evidence" value="ECO:0007669"/>
    <property type="project" value="InterPro"/>
</dbReference>
<feature type="transmembrane region" description="Helical" evidence="7">
    <location>
        <begin position="20"/>
        <end position="47"/>
    </location>
</feature>
<feature type="transmembrane region" description="Helical" evidence="7">
    <location>
        <begin position="427"/>
        <end position="445"/>
    </location>
</feature>
<dbReference type="InterPro" id="IPR006726">
    <property type="entry name" value="PHBA_efflux_AaeB/fusaric-R"/>
</dbReference>
<keyword evidence="6 7" id="KW-0472">Membrane</keyword>
<dbReference type="Proteomes" id="UP000199305">
    <property type="component" value="Unassembled WGS sequence"/>
</dbReference>
<dbReference type="EMBL" id="FNFH01000003">
    <property type="protein sequence ID" value="SDK28970.1"/>
    <property type="molecule type" value="Genomic_DNA"/>
</dbReference>
<feature type="transmembrane region" description="Helical" evidence="7">
    <location>
        <begin position="451"/>
        <end position="470"/>
    </location>
</feature>
<keyword evidence="4 7" id="KW-0812">Transmembrane</keyword>
<evidence type="ECO:0000256" key="6">
    <source>
        <dbReference type="ARBA" id="ARBA00023136"/>
    </source>
</evidence>
<reference evidence="9" key="1">
    <citation type="submission" date="2016-10" db="EMBL/GenBank/DDBJ databases">
        <authorList>
            <person name="Varghese N."/>
            <person name="Submissions S."/>
        </authorList>
    </citation>
    <scope>NUCLEOTIDE SEQUENCE [LARGE SCALE GENOMIC DNA]</scope>
    <source>
        <strain evidence="9">CGMCC 1.10658</strain>
    </source>
</reference>
<dbReference type="PANTHER" id="PTHR30509:SF9">
    <property type="entry name" value="MULTIDRUG RESISTANCE PROTEIN MDTO"/>
    <property type="match status" value="1"/>
</dbReference>
<feature type="transmembrane region" description="Helical" evidence="7">
    <location>
        <begin position="140"/>
        <end position="158"/>
    </location>
</feature>
<comment type="subcellular location">
    <subcellularLocation>
        <location evidence="1">Cell membrane</location>
        <topology evidence="1">Multi-pass membrane protein</topology>
    </subcellularLocation>
</comment>
<evidence type="ECO:0000256" key="5">
    <source>
        <dbReference type="ARBA" id="ARBA00022989"/>
    </source>
</evidence>
<keyword evidence="3" id="KW-1003">Cell membrane</keyword>
<dbReference type="STRING" id="658219.SAMN05216212_2097"/>
<keyword evidence="9" id="KW-1185">Reference proteome</keyword>
<feature type="transmembrane region" description="Helical" evidence="7">
    <location>
        <begin position="402"/>
        <end position="422"/>
    </location>
</feature>
<name>A0A1G9AQU1_9GAMM</name>
<feature type="transmembrane region" description="Helical" evidence="7">
    <location>
        <begin position="85"/>
        <end position="103"/>
    </location>
</feature>
<keyword evidence="2" id="KW-0813">Transport</keyword>
<dbReference type="PANTHER" id="PTHR30509">
    <property type="entry name" value="P-HYDROXYBENZOIC ACID EFFLUX PUMP SUBUNIT-RELATED"/>
    <property type="match status" value="1"/>
</dbReference>
<evidence type="ECO:0000256" key="4">
    <source>
        <dbReference type="ARBA" id="ARBA00022692"/>
    </source>
</evidence>
<feature type="transmembrane region" description="Helical" evidence="7">
    <location>
        <begin position="378"/>
        <end position="396"/>
    </location>
</feature>
<dbReference type="GO" id="GO:0005886">
    <property type="term" value="C:plasma membrane"/>
    <property type="evidence" value="ECO:0007669"/>
    <property type="project" value="UniProtKB-SubCell"/>
</dbReference>
<evidence type="ECO:0000256" key="7">
    <source>
        <dbReference type="SAM" id="Phobius"/>
    </source>
</evidence>
<accession>A0A1G9AQU1</accession>
<feature type="transmembrane region" description="Helical" evidence="7">
    <location>
        <begin position="506"/>
        <end position="525"/>
    </location>
</feature>
<evidence type="ECO:0000256" key="3">
    <source>
        <dbReference type="ARBA" id="ARBA00022475"/>
    </source>
</evidence>
<feature type="transmembrane region" description="Helical" evidence="7">
    <location>
        <begin position="59"/>
        <end position="79"/>
    </location>
</feature>
<evidence type="ECO:0000313" key="9">
    <source>
        <dbReference type="Proteomes" id="UP000199305"/>
    </source>
</evidence>